<dbReference type="RefSeq" id="WP_020949715.1">
    <property type="nucleotide sequence ID" value="NC_022041.1"/>
</dbReference>
<dbReference type="AlphaFoldDB" id="S5XSJ4"/>
<dbReference type="KEGG" id="pami:JCM7686_0968"/>
<dbReference type="OrthoDB" id="9802097at2"/>
<dbReference type="Proteomes" id="UP000015480">
    <property type="component" value="Chromosome"/>
</dbReference>
<dbReference type="Pfam" id="PF13489">
    <property type="entry name" value="Methyltransf_23"/>
    <property type="match status" value="1"/>
</dbReference>
<dbReference type="Gene3D" id="3.40.50.150">
    <property type="entry name" value="Vaccinia Virus protein VP39"/>
    <property type="match status" value="1"/>
</dbReference>
<evidence type="ECO:0000256" key="1">
    <source>
        <dbReference type="SAM" id="MobiDB-lite"/>
    </source>
</evidence>
<protein>
    <submittedName>
        <fullName evidence="2">Biotin synthesis protein BioC</fullName>
    </submittedName>
</protein>
<keyword evidence="3" id="KW-1185">Reference proteome</keyword>
<dbReference type="EMBL" id="CP006650">
    <property type="protein sequence ID" value="AGT08077.1"/>
    <property type="molecule type" value="Genomic_DNA"/>
</dbReference>
<dbReference type="SUPFAM" id="SSF53335">
    <property type="entry name" value="S-adenosyl-L-methionine-dependent methyltransferases"/>
    <property type="match status" value="1"/>
</dbReference>
<sequence length="259" mass="28259">MNAPQHRSQHRIAQSFGRSQASYSDEARPQRLFARALARRLAQLRGSHHEQPIAKALEFGHGSGHLTEALGLRFRFETLWLNDLVAPLPALVPPPAAQVIALPGPVERVSLPQGLDLIASASSLQWIADPAALIARFGAALRPGGWLALSSFGPNHFAELAALHPTARAPALLPPEALAAALPPGWRIHALGEARLAQFFPSPLALLHHLRRTGVNGLARSVWTKRDLADFIARYQAQFAWKSGVRLSWNPVWLIAEKP</sequence>
<dbReference type="STRING" id="1367847.JCM7686_0968"/>
<dbReference type="PATRIC" id="fig|1367847.3.peg.931"/>
<feature type="region of interest" description="Disordered" evidence="1">
    <location>
        <begin position="1"/>
        <end position="24"/>
    </location>
</feature>
<dbReference type="eggNOG" id="COG4106">
    <property type="taxonomic scope" value="Bacteria"/>
</dbReference>
<name>S5XSJ4_PARAH</name>
<reference evidence="2 3" key="1">
    <citation type="journal article" date="2014" name="BMC Genomics">
        <title>Architecture and functions of a multipartite genome of the methylotrophic bacterium Paracoccus aminophilus JCM 7686, containing primary and secondary chromids.</title>
        <authorList>
            <person name="Dziewit L."/>
            <person name="Czarnecki J."/>
            <person name="Wibberg D."/>
            <person name="Radlinska M."/>
            <person name="Mrozek P."/>
            <person name="Szymczak M."/>
            <person name="Schluter A."/>
            <person name="Puhler A."/>
            <person name="Bartosik D."/>
        </authorList>
    </citation>
    <scope>NUCLEOTIDE SEQUENCE [LARGE SCALE GENOMIC DNA]</scope>
    <source>
        <strain evidence="2">JCM 7686</strain>
    </source>
</reference>
<accession>S5XSJ4</accession>
<evidence type="ECO:0000313" key="2">
    <source>
        <dbReference type="EMBL" id="AGT08077.1"/>
    </source>
</evidence>
<dbReference type="InterPro" id="IPR029063">
    <property type="entry name" value="SAM-dependent_MTases_sf"/>
</dbReference>
<proteinExistence type="predicted"/>
<dbReference type="HOGENOM" id="CLU_046586_2_2_5"/>
<gene>
    <name evidence="2" type="ORF">JCM7686_0968</name>
</gene>
<evidence type="ECO:0000313" key="3">
    <source>
        <dbReference type="Proteomes" id="UP000015480"/>
    </source>
</evidence>
<organism evidence="2 3">
    <name type="scientific">Paracoccus aminophilus JCM 7686</name>
    <dbReference type="NCBI Taxonomy" id="1367847"/>
    <lineage>
        <taxon>Bacteria</taxon>
        <taxon>Pseudomonadati</taxon>
        <taxon>Pseudomonadota</taxon>
        <taxon>Alphaproteobacteria</taxon>
        <taxon>Rhodobacterales</taxon>
        <taxon>Paracoccaceae</taxon>
        <taxon>Paracoccus</taxon>
    </lineage>
</organism>